<evidence type="ECO:0000256" key="2">
    <source>
        <dbReference type="ARBA" id="ARBA00024341"/>
    </source>
</evidence>
<evidence type="ECO:0000256" key="3">
    <source>
        <dbReference type="ARBA" id="ARBA00024378"/>
    </source>
</evidence>
<dbReference type="GO" id="GO:0005516">
    <property type="term" value="F:calmodulin binding"/>
    <property type="evidence" value="ECO:0007669"/>
    <property type="project" value="UniProtKB-KW"/>
</dbReference>
<name>A0A7J7D2G7_TRIWF</name>
<proteinExistence type="inferred from homology"/>
<protein>
    <submittedName>
        <fullName evidence="6">Putative IQ-domain 19</fullName>
    </submittedName>
</protein>
<sequence>MGRASRWVMNLLLGKKEEKGKDTSSSKVNAGTLITIVSRTPIYKRRWSFGRIAGKEKAHKSSKSLDLSTIKTIVLHADADSENQQNNMTLVAASSISVMPTKHESDGITIRVEDAAATKIQAAFRSYLARKALCALRSLVKLQALVRGHLVRKQTAATIRRMHALMSIQVRARFQRVQMAEESQSASRRLSSMHTNTPLSNRFRKSHTQAIGINVHETCGVWNNKHGFLNHSDMRHIDNGLNSYFCGDLSISDRKHQYKEFSFNTAHSSPNNHSKITKSISGRASFSFQRHPMSNDQSFQPNYMANTESSRAKVRSQSEPKQRPNWRMKSKGDGVINAQQDEYTESSSSQSKRFDRENHDLWLVKFYQTTQTLKDIENDVYSRSCPSNYRDNLLAYEGQEPGVKSQYRRLRGIQPRFYDASQTCDTPTPSRSVEEASFLIQVLEEGTFT</sequence>
<comment type="similarity">
    <text evidence="2">Belongs to the IQD family.</text>
</comment>
<dbReference type="Pfam" id="PF13178">
    <property type="entry name" value="DUF4005"/>
    <property type="match status" value="1"/>
</dbReference>
<accession>A0A7J7D2G7</accession>
<keyword evidence="7" id="KW-1185">Reference proteome</keyword>
<dbReference type="Gene3D" id="1.20.5.190">
    <property type="match status" value="1"/>
</dbReference>
<dbReference type="EMBL" id="JAAARO010000011">
    <property type="protein sequence ID" value="KAF5740530.1"/>
    <property type="molecule type" value="Genomic_DNA"/>
</dbReference>
<keyword evidence="1" id="KW-0112">Calmodulin-binding</keyword>
<evidence type="ECO:0000313" key="6">
    <source>
        <dbReference type="EMBL" id="KAF5740530.1"/>
    </source>
</evidence>
<evidence type="ECO:0000313" key="7">
    <source>
        <dbReference type="Proteomes" id="UP000593562"/>
    </source>
</evidence>
<evidence type="ECO:0000256" key="1">
    <source>
        <dbReference type="ARBA" id="ARBA00022860"/>
    </source>
</evidence>
<dbReference type="InterPro" id="IPR000048">
    <property type="entry name" value="IQ_motif_EF-hand-BS"/>
</dbReference>
<comment type="caution">
    <text evidence="6">The sequence shown here is derived from an EMBL/GenBank/DDBJ whole genome shotgun (WGS) entry which is preliminary data.</text>
</comment>
<feature type="domain" description="DUF4005" evidence="5">
    <location>
        <begin position="277"/>
        <end position="335"/>
    </location>
</feature>
<dbReference type="Pfam" id="PF00612">
    <property type="entry name" value="IQ"/>
    <property type="match status" value="2"/>
</dbReference>
<dbReference type="CDD" id="cd23767">
    <property type="entry name" value="IQCD"/>
    <property type="match status" value="1"/>
</dbReference>
<gene>
    <name evidence="6" type="ORF">HS088_TW11G00601</name>
</gene>
<evidence type="ECO:0000259" key="5">
    <source>
        <dbReference type="Pfam" id="PF13178"/>
    </source>
</evidence>
<dbReference type="PANTHER" id="PTHR32295">
    <property type="entry name" value="IQ-DOMAIN 5-RELATED"/>
    <property type="match status" value="1"/>
</dbReference>
<dbReference type="Proteomes" id="UP000593562">
    <property type="component" value="Unassembled WGS sequence"/>
</dbReference>
<dbReference type="AlphaFoldDB" id="A0A7J7D2G7"/>
<feature type="region of interest" description="Disordered" evidence="4">
    <location>
        <begin position="289"/>
        <end position="334"/>
    </location>
</feature>
<reference evidence="6 7" key="1">
    <citation type="journal article" date="2020" name="Nat. Commun.">
        <title>Genome of Tripterygium wilfordii and identification of cytochrome P450 involved in triptolide biosynthesis.</title>
        <authorList>
            <person name="Tu L."/>
            <person name="Su P."/>
            <person name="Zhang Z."/>
            <person name="Gao L."/>
            <person name="Wang J."/>
            <person name="Hu T."/>
            <person name="Zhou J."/>
            <person name="Zhang Y."/>
            <person name="Zhao Y."/>
            <person name="Liu Y."/>
            <person name="Song Y."/>
            <person name="Tong Y."/>
            <person name="Lu Y."/>
            <person name="Yang J."/>
            <person name="Xu C."/>
            <person name="Jia M."/>
            <person name="Peters R.J."/>
            <person name="Huang L."/>
            <person name="Gao W."/>
        </authorList>
    </citation>
    <scope>NUCLEOTIDE SEQUENCE [LARGE SCALE GENOMIC DNA]</scope>
    <source>
        <strain evidence="7">cv. XIE 37</strain>
        <tissue evidence="6">Leaf</tissue>
    </source>
</reference>
<comment type="subunit">
    <text evidence="3">Binds to multiple calmodulin (CaM) in the presence of Ca(2+) and CaM-like proteins.</text>
</comment>
<dbReference type="PROSITE" id="PS50096">
    <property type="entry name" value="IQ"/>
    <property type="match status" value="2"/>
</dbReference>
<feature type="compositionally biased region" description="Polar residues" evidence="4">
    <location>
        <begin position="289"/>
        <end position="315"/>
    </location>
</feature>
<dbReference type="SMART" id="SM00015">
    <property type="entry name" value="IQ"/>
    <property type="match status" value="2"/>
</dbReference>
<organism evidence="6 7">
    <name type="scientific">Tripterygium wilfordii</name>
    <name type="common">Thunder God vine</name>
    <dbReference type="NCBI Taxonomy" id="458696"/>
    <lineage>
        <taxon>Eukaryota</taxon>
        <taxon>Viridiplantae</taxon>
        <taxon>Streptophyta</taxon>
        <taxon>Embryophyta</taxon>
        <taxon>Tracheophyta</taxon>
        <taxon>Spermatophyta</taxon>
        <taxon>Magnoliopsida</taxon>
        <taxon>eudicotyledons</taxon>
        <taxon>Gunneridae</taxon>
        <taxon>Pentapetalae</taxon>
        <taxon>rosids</taxon>
        <taxon>fabids</taxon>
        <taxon>Celastrales</taxon>
        <taxon>Celastraceae</taxon>
        <taxon>Tripterygium</taxon>
    </lineage>
</organism>
<dbReference type="PANTHER" id="PTHR32295:SF263">
    <property type="entry name" value="DUF4005 DOMAIN-CONTAINING PROTEIN"/>
    <property type="match status" value="1"/>
</dbReference>
<dbReference type="InParanoid" id="A0A7J7D2G7"/>
<dbReference type="InterPro" id="IPR025064">
    <property type="entry name" value="DUF4005"/>
</dbReference>
<evidence type="ECO:0000256" key="4">
    <source>
        <dbReference type="SAM" id="MobiDB-lite"/>
    </source>
</evidence>